<dbReference type="CDD" id="cd07103">
    <property type="entry name" value="ALDH_F5_SSADH_GabD"/>
    <property type="match status" value="1"/>
</dbReference>
<evidence type="ECO:0000313" key="7">
    <source>
        <dbReference type="Proteomes" id="UP000199514"/>
    </source>
</evidence>
<dbReference type="PROSITE" id="PS00687">
    <property type="entry name" value="ALDEHYDE_DEHYDR_GLU"/>
    <property type="match status" value="1"/>
</dbReference>
<accession>A0A1I1DD03</accession>
<evidence type="ECO:0000256" key="3">
    <source>
        <dbReference type="PROSITE-ProRule" id="PRU10007"/>
    </source>
</evidence>
<dbReference type="RefSeq" id="WP_091505739.1">
    <property type="nucleotide sequence ID" value="NZ_FOLE01000001.1"/>
</dbReference>
<dbReference type="InterPro" id="IPR016160">
    <property type="entry name" value="Ald_DH_CS_CYS"/>
</dbReference>
<dbReference type="NCBIfam" id="TIGR01780">
    <property type="entry name" value="SSADH"/>
    <property type="match status" value="1"/>
</dbReference>
<dbReference type="Pfam" id="PF00171">
    <property type="entry name" value="Aldedh"/>
    <property type="match status" value="1"/>
</dbReference>
<dbReference type="GO" id="GO:0004777">
    <property type="term" value="F:succinate-semialdehyde dehydrogenase (NAD+) activity"/>
    <property type="evidence" value="ECO:0007669"/>
    <property type="project" value="TreeGrafter"/>
</dbReference>
<dbReference type="Proteomes" id="UP000199514">
    <property type="component" value="Unassembled WGS sequence"/>
</dbReference>
<dbReference type="InterPro" id="IPR050740">
    <property type="entry name" value="Aldehyde_DH_Superfamily"/>
</dbReference>
<dbReference type="GO" id="GO:0009450">
    <property type="term" value="P:gamma-aminobutyric acid catabolic process"/>
    <property type="evidence" value="ECO:0007669"/>
    <property type="project" value="InterPro"/>
</dbReference>
<dbReference type="SUPFAM" id="SSF53720">
    <property type="entry name" value="ALDH-like"/>
    <property type="match status" value="1"/>
</dbReference>
<evidence type="ECO:0000313" key="6">
    <source>
        <dbReference type="EMBL" id="SFB72694.1"/>
    </source>
</evidence>
<proteinExistence type="inferred from homology"/>
<dbReference type="STRING" id="927664.SAMN05421780_101128"/>
<dbReference type="InterPro" id="IPR029510">
    <property type="entry name" value="Ald_DH_CS_GLU"/>
</dbReference>
<dbReference type="FunFam" id="3.40.605.10:FF:000005">
    <property type="entry name" value="Succinate-semialdehyde dehydrogenase I"/>
    <property type="match status" value="1"/>
</dbReference>
<evidence type="ECO:0000256" key="2">
    <source>
        <dbReference type="ARBA" id="ARBA00023002"/>
    </source>
</evidence>
<dbReference type="PANTHER" id="PTHR43353:SF5">
    <property type="entry name" value="SUCCINATE-SEMIALDEHYDE DEHYDROGENASE, MITOCHONDRIAL"/>
    <property type="match status" value="1"/>
</dbReference>
<feature type="domain" description="Aldehyde dehydrogenase" evidence="5">
    <location>
        <begin position="18"/>
        <end position="474"/>
    </location>
</feature>
<evidence type="ECO:0000256" key="4">
    <source>
        <dbReference type="RuleBase" id="RU003345"/>
    </source>
</evidence>
<dbReference type="FunFam" id="3.40.309.10:FF:000004">
    <property type="entry name" value="Succinate-semialdehyde dehydrogenase I"/>
    <property type="match status" value="1"/>
</dbReference>
<gene>
    <name evidence="6" type="ORF">SAMN05421780_101128</name>
</gene>
<dbReference type="PROSITE" id="PS00070">
    <property type="entry name" value="ALDEHYDE_DEHYDR_CYS"/>
    <property type="match status" value="1"/>
</dbReference>
<sequence length="480" mass="51944">MSEYQSLIFDKSYINGEWVAEYAQTFDVTNPADGSKIGSIYNSGTQLLQKAVDAAHAAFPAWKSKTGKERQAILDKWFELIVANKKAIATIMTLESGKPLTESLGEVDYGASFIQWFGEEAKRVYGDTIPGYTPDRRIVVIRQPVGVVGALTPWNFPLAMITRKVAPALAVGCTVVIRPSELTPFTALALAKLADEAGFPKGVFNMFVNDNAPDSGKLLCESEKVSKISFTGSTRVGQLLVNQSAGTLKKLSLELGGNAPFIVFEDADIDLAVKGAVAAKFRNAGQTCVCVNRFLVHDSVYDEFAEKFTKAVQNLKIGNGLGEGVNIGPLIHARAIASCKDFVADAQAKGGKVLAGGKALNDYFFEPTVIADATPEMKFAQNEIFGPIAPLFRFKTDEEAIAMANDTIFGLASYLYTNNVKRSWRVSEALEYGMVGINEGLISTEVAPFGGIKYSGQGREGSKYGIEDYTEIKYMCIGNV</sequence>
<dbReference type="EMBL" id="FOLE01000001">
    <property type="protein sequence ID" value="SFB72694.1"/>
    <property type="molecule type" value="Genomic_DNA"/>
</dbReference>
<dbReference type="AlphaFoldDB" id="A0A1I1DD03"/>
<dbReference type="Gene3D" id="3.40.605.10">
    <property type="entry name" value="Aldehyde Dehydrogenase, Chain A, domain 1"/>
    <property type="match status" value="1"/>
</dbReference>
<dbReference type="InterPro" id="IPR016161">
    <property type="entry name" value="Ald_DH/histidinol_DH"/>
</dbReference>
<dbReference type="InterPro" id="IPR016163">
    <property type="entry name" value="Ald_DH_C"/>
</dbReference>
<comment type="similarity">
    <text evidence="1 4">Belongs to the aldehyde dehydrogenase family.</text>
</comment>
<dbReference type="InterPro" id="IPR010102">
    <property type="entry name" value="Succ_semiAld_DH"/>
</dbReference>
<name>A0A1I1DD03_9BACT</name>
<dbReference type="OrthoDB" id="9762913at2"/>
<evidence type="ECO:0000256" key="1">
    <source>
        <dbReference type="ARBA" id="ARBA00009986"/>
    </source>
</evidence>
<dbReference type="PANTHER" id="PTHR43353">
    <property type="entry name" value="SUCCINATE-SEMIALDEHYDE DEHYDROGENASE, MITOCHONDRIAL"/>
    <property type="match status" value="1"/>
</dbReference>
<feature type="active site" evidence="3">
    <location>
        <position position="254"/>
    </location>
</feature>
<dbReference type="InterPro" id="IPR015590">
    <property type="entry name" value="Aldehyde_DH_dom"/>
</dbReference>
<reference evidence="6 7" key="1">
    <citation type="submission" date="2016-10" db="EMBL/GenBank/DDBJ databases">
        <authorList>
            <person name="de Groot N.N."/>
        </authorList>
    </citation>
    <scope>NUCLEOTIDE SEQUENCE [LARGE SCALE GENOMIC DNA]</scope>
    <source>
        <strain evidence="6 7">DSM 6793</strain>
    </source>
</reference>
<protein>
    <submittedName>
        <fullName evidence="6">Succinate-semialdehyde dehydrogenase / glutarate-semialdehyde dehydrogenase</fullName>
    </submittedName>
</protein>
<evidence type="ECO:0000259" key="5">
    <source>
        <dbReference type="Pfam" id="PF00171"/>
    </source>
</evidence>
<organism evidence="6 7">
    <name type="scientific">Flexibacter flexilis DSM 6793</name>
    <dbReference type="NCBI Taxonomy" id="927664"/>
    <lineage>
        <taxon>Bacteria</taxon>
        <taxon>Pseudomonadati</taxon>
        <taxon>Bacteroidota</taxon>
        <taxon>Cytophagia</taxon>
        <taxon>Cytophagales</taxon>
        <taxon>Flexibacteraceae</taxon>
        <taxon>Flexibacter</taxon>
    </lineage>
</organism>
<dbReference type="InterPro" id="IPR016162">
    <property type="entry name" value="Ald_DH_N"/>
</dbReference>
<dbReference type="Gene3D" id="3.40.309.10">
    <property type="entry name" value="Aldehyde Dehydrogenase, Chain A, domain 2"/>
    <property type="match status" value="1"/>
</dbReference>
<keyword evidence="7" id="KW-1185">Reference proteome</keyword>
<keyword evidence="2 4" id="KW-0560">Oxidoreductase</keyword>